<sequence>MIARRALPLIALPGLAHAQARPRRIALIVSSAEGDPDANGRAAALREGLRALGWIEGRNIEIVHRWGAGDLARAEAHAQEMVALAPDIIVSNGTPQLAALQRHNRAIPVVFVVVVDPVGAGFVRSMARPGGHVTGFATYEPELGGKWLDLLREFDPAMRRVAIVNDPDFRGFAGLARHVHERAAAIGLASVDIHFRRPEQPVEALLAEAAAGGDTGIIAMPTALNLLARARLIDAARETRMPAIYPFRPFVDSGGLMSYGFEPLDLFRRSAAYVDRILRGEAPGDLPVQLPTRFEFFVNRRTARALGRDFPDLLLARADEVIE</sequence>
<evidence type="ECO:0000313" key="1">
    <source>
        <dbReference type="EMBL" id="MBP0463483.1"/>
    </source>
</evidence>
<dbReference type="InterPro" id="IPR007487">
    <property type="entry name" value="ABC_transpt-TYRBP-like"/>
</dbReference>
<accession>A0ABS4ARK2</accession>
<keyword evidence="2" id="KW-1185">Reference proteome</keyword>
<dbReference type="PANTHER" id="PTHR35271">
    <property type="entry name" value="ABC TRANSPORTER, SUBSTRATE-BINDING LIPOPROTEIN-RELATED"/>
    <property type="match status" value="1"/>
</dbReference>
<gene>
    <name evidence="1" type="ORF">J5Y09_06145</name>
</gene>
<name>A0ABS4ARK2_9PROT</name>
<dbReference type="RefSeq" id="WP_209350873.1">
    <property type="nucleotide sequence ID" value="NZ_JAGIYZ010000004.1"/>
</dbReference>
<dbReference type="CDD" id="cd06325">
    <property type="entry name" value="PBP1_ABC_unchar_transporter"/>
    <property type="match status" value="1"/>
</dbReference>
<evidence type="ECO:0000313" key="2">
    <source>
        <dbReference type="Proteomes" id="UP000680815"/>
    </source>
</evidence>
<protein>
    <submittedName>
        <fullName evidence="1">ABC transporter substrate-binding protein</fullName>
    </submittedName>
</protein>
<reference evidence="1 2" key="1">
    <citation type="submission" date="2021-03" db="EMBL/GenBank/DDBJ databases">
        <authorList>
            <person name="So Y."/>
        </authorList>
    </citation>
    <scope>NUCLEOTIDE SEQUENCE [LARGE SCALE GENOMIC DNA]</scope>
    <source>
        <strain evidence="1 2">PWR1</strain>
    </source>
</reference>
<dbReference type="EMBL" id="JAGIYZ010000004">
    <property type="protein sequence ID" value="MBP0463483.1"/>
    <property type="molecule type" value="Genomic_DNA"/>
</dbReference>
<dbReference type="Gene3D" id="3.40.50.2300">
    <property type="match status" value="2"/>
</dbReference>
<dbReference type="Proteomes" id="UP000680815">
    <property type="component" value="Unassembled WGS sequence"/>
</dbReference>
<proteinExistence type="predicted"/>
<dbReference type="SUPFAM" id="SSF53822">
    <property type="entry name" value="Periplasmic binding protein-like I"/>
    <property type="match status" value="1"/>
</dbReference>
<dbReference type="Pfam" id="PF04392">
    <property type="entry name" value="ABC_sub_bind"/>
    <property type="match status" value="1"/>
</dbReference>
<comment type="caution">
    <text evidence="1">The sequence shown here is derived from an EMBL/GenBank/DDBJ whole genome shotgun (WGS) entry which is preliminary data.</text>
</comment>
<dbReference type="InterPro" id="IPR028082">
    <property type="entry name" value="Peripla_BP_I"/>
</dbReference>
<organism evidence="1 2">
    <name type="scientific">Roseomonas nitratireducens</name>
    <dbReference type="NCBI Taxonomy" id="2820810"/>
    <lineage>
        <taxon>Bacteria</taxon>
        <taxon>Pseudomonadati</taxon>
        <taxon>Pseudomonadota</taxon>
        <taxon>Alphaproteobacteria</taxon>
        <taxon>Acetobacterales</taxon>
        <taxon>Roseomonadaceae</taxon>
        <taxon>Roseomonas</taxon>
    </lineage>
</organism>
<dbReference type="PANTHER" id="PTHR35271:SF1">
    <property type="entry name" value="ABC TRANSPORTER, SUBSTRATE-BINDING LIPOPROTEIN"/>
    <property type="match status" value="1"/>
</dbReference>